<keyword evidence="24" id="KW-1185">Reference proteome</keyword>
<evidence type="ECO:0000256" key="6">
    <source>
        <dbReference type="ARBA" id="ARBA00022448"/>
    </source>
</evidence>
<evidence type="ECO:0000313" key="23">
    <source>
        <dbReference type="EMBL" id="EDR10166.1"/>
    </source>
</evidence>
<evidence type="ECO:0000256" key="4">
    <source>
        <dbReference type="ARBA" id="ARBA00008704"/>
    </source>
</evidence>
<evidence type="ECO:0000256" key="18">
    <source>
        <dbReference type="ARBA" id="ARBA00041230"/>
    </source>
</evidence>
<feature type="compositionally biased region" description="Low complexity" evidence="21">
    <location>
        <begin position="497"/>
        <end position="509"/>
    </location>
</feature>
<dbReference type="GO" id="GO:0008270">
    <property type="term" value="F:zinc ion binding"/>
    <property type="evidence" value="ECO:0007669"/>
    <property type="project" value="UniProtKB-KW"/>
</dbReference>
<evidence type="ECO:0000256" key="8">
    <source>
        <dbReference type="ARBA" id="ARBA00022679"/>
    </source>
</evidence>
<dbReference type="STRING" id="486041.B0D6B6"/>
<dbReference type="Pfam" id="PF14634">
    <property type="entry name" value="zf-RING_5"/>
    <property type="match status" value="2"/>
</dbReference>
<keyword evidence="13" id="KW-0862">Zinc</keyword>
<dbReference type="PROSITE" id="PS00518">
    <property type="entry name" value="ZF_RING_1"/>
    <property type="match status" value="2"/>
</dbReference>
<feature type="coiled-coil region" evidence="20">
    <location>
        <begin position="114"/>
        <end position="141"/>
    </location>
</feature>
<keyword evidence="16" id="KW-0472">Membrane</keyword>
<keyword evidence="6" id="KW-0813">Transport</keyword>
<evidence type="ECO:0000256" key="2">
    <source>
        <dbReference type="ARBA" id="ARBA00004585"/>
    </source>
</evidence>
<evidence type="ECO:0000256" key="3">
    <source>
        <dbReference type="ARBA" id="ARBA00004906"/>
    </source>
</evidence>
<dbReference type="EMBL" id="DS547098">
    <property type="protein sequence ID" value="EDR10166.1"/>
    <property type="molecule type" value="Genomic_DNA"/>
</dbReference>
<evidence type="ECO:0000256" key="15">
    <source>
        <dbReference type="ARBA" id="ARBA00022989"/>
    </source>
</evidence>
<feature type="region of interest" description="Disordered" evidence="21">
    <location>
        <begin position="881"/>
        <end position="905"/>
    </location>
</feature>
<dbReference type="Gene3D" id="3.30.40.10">
    <property type="entry name" value="Zinc/RING finger domain, C3HC4 (zinc finger)"/>
    <property type="match status" value="2"/>
</dbReference>
<keyword evidence="17" id="KW-0576">Peroxisome</keyword>
<gene>
    <name evidence="23" type="ORF">LACBIDRAFT_293756</name>
</gene>
<feature type="compositionally biased region" description="Low complexity" evidence="21">
    <location>
        <begin position="391"/>
        <end position="413"/>
    </location>
</feature>
<dbReference type="OrthoDB" id="6105938at2759"/>
<evidence type="ECO:0000256" key="20">
    <source>
        <dbReference type="SAM" id="Coils"/>
    </source>
</evidence>
<evidence type="ECO:0000256" key="13">
    <source>
        <dbReference type="ARBA" id="ARBA00022833"/>
    </source>
</evidence>
<keyword evidence="14" id="KW-0653">Protein transport</keyword>
<keyword evidence="7" id="KW-0962">Peroxisome biogenesis</keyword>
<sequence>MLVLHSESVCDICMDDYVSDDPDKGPHAVPCGHIFCKGCIGAFEPPNCPNCRSPLDPDRAVKLHIDRITASNDADQSQQATSPRTLDDDELIFEAMQDQQLQIVFERETSQAIEAELTEKCNALEKKVADHEAELERLRTAQARWMAGNDQDYQLQIVFERETAQAIEAELFGKCKLLEEKVGELEADVDRWRRKMLRERAQKEQLARGIEDGQRQMAFEKETAQAVEAALHKKSKDLEEYVAISPWFTALMIPCPFREVAEYEAVVERMRTELDLYKDRNRRSVLHQLSDERRRDSSFITLLAGTPVKTLGAAAASSFATRTPNRSTSTSPSNDEEDDSSPGREEKKLNKIPSQSNSLAYYQQNIGSEPYFGTGSTQRYQANPQPSGTWTFQQTQPGFSQQSQQTSFLAQPQGTSQRQSHGGSLYLQHTSPHAGDQGYIPPFAMGSNTGTPSAYPGSPSPAGPSTFRLTPSPMPGSSVESPKSTGDQNGAYDFRIQQQQPLSSLQSQPTGAPNSSTLNYGASSPGPAVTWGAWPSFTSARKPTSSSDEQDPRSSATMTRSSPPVTPSPPGNSSHMRRMASLKAFKPLSDFGASLLASLPSISSSQSQSPGIFIWLTQGVTACPNAPEHDSVDSQQGPDFAETGRFKRTIGQLLSEDALSGYCGFIGLLSETLARVGDHQFMLVLHPSSRCDVCLDAYTWETPQQTPHAIPCGHIFCKTCLMAVTPPNCPLCRKAFVPDRLKKLHVDRPSGLEHDLQEVELLQRLALVWDSPGDQLDDMIDEVTGWLEDRQADTSIPLRKAFDAMIKYQGLKTEKRDNLETISTLKTDVEEYKRQMRFAQTTAQAIEDGLLHKAQALEDKVAEYEAAVERLQAEIRMYNQPHMRNPLPPPPEPVPLDRFPPFLQA</sequence>
<dbReference type="SUPFAM" id="SSF57850">
    <property type="entry name" value="RING/U-box"/>
    <property type="match status" value="2"/>
</dbReference>
<evidence type="ECO:0000256" key="16">
    <source>
        <dbReference type="ARBA" id="ARBA00023136"/>
    </source>
</evidence>
<dbReference type="Proteomes" id="UP000001194">
    <property type="component" value="Unassembled WGS sequence"/>
</dbReference>
<dbReference type="RefSeq" id="XP_001879551.1">
    <property type="nucleotide sequence ID" value="XM_001879516.1"/>
</dbReference>
<feature type="compositionally biased region" description="Low complexity" evidence="21">
    <location>
        <begin position="896"/>
        <end position="905"/>
    </location>
</feature>
<dbReference type="InterPro" id="IPR013083">
    <property type="entry name" value="Znf_RING/FYVE/PHD"/>
</dbReference>
<dbReference type="InParanoid" id="B0D6B6"/>
<dbReference type="AlphaFoldDB" id="B0D6B6"/>
<comment type="similarity">
    <text evidence="4">Belongs to the pex2/pex10/pex12 family.</text>
</comment>
<feature type="coiled-coil region" evidence="20">
    <location>
        <begin position="822"/>
        <end position="874"/>
    </location>
</feature>
<keyword evidence="11 19" id="KW-0863">Zinc-finger</keyword>
<dbReference type="InterPro" id="IPR017907">
    <property type="entry name" value="Znf_RING_CS"/>
</dbReference>
<feature type="compositionally biased region" description="Low complexity" evidence="21">
    <location>
        <begin position="321"/>
        <end position="333"/>
    </location>
</feature>
<dbReference type="GO" id="GO:0016558">
    <property type="term" value="P:protein import into peroxisome matrix"/>
    <property type="evidence" value="ECO:0007669"/>
    <property type="project" value="InterPro"/>
</dbReference>
<proteinExistence type="inferred from homology"/>
<comment type="subcellular location">
    <subcellularLocation>
        <location evidence="2">Peroxisome membrane</location>
        <topology evidence="2">Multi-pass membrane protein</topology>
    </subcellularLocation>
</comment>
<protein>
    <recommendedName>
        <fullName evidence="5">RING-type E3 ubiquitin transferase</fullName>
        <ecNumber evidence="5">2.3.2.27</ecNumber>
    </recommendedName>
    <alternativeName>
        <fullName evidence="18">Peroxin-10</fullName>
    </alternativeName>
</protein>
<keyword evidence="20" id="KW-0175">Coiled coil</keyword>
<dbReference type="EC" id="2.3.2.27" evidence="5"/>
<feature type="domain" description="RING-type" evidence="22">
    <location>
        <begin position="691"/>
        <end position="733"/>
    </location>
</feature>
<feature type="compositionally biased region" description="Polar residues" evidence="21">
    <location>
        <begin position="536"/>
        <end position="560"/>
    </location>
</feature>
<organism evidence="24">
    <name type="scientific">Laccaria bicolor (strain S238N-H82 / ATCC MYA-4686)</name>
    <name type="common">Bicoloured deceiver</name>
    <name type="synonym">Laccaria laccata var. bicolor</name>
    <dbReference type="NCBI Taxonomy" id="486041"/>
    <lineage>
        <taxon>Eukaryota</taxon>
        <taxon>Fungi</taxon>
        <taxon>Dikarya</taxon>
        <taxon>Basidiomycota</taxon>
        <taxon>Agaricomycotina</taxon>
        <taxon>Agaricomycetes</taxon>
        <taxon>Agaricomycetidae</taxon>
        <taxon>Agaricales</taxon>
        <taxon>Agaricineae</taxon>
        <taxon>Hydnangiaceae</taxon>
        <taxon>Laccaria</taxon>
    </lineage>
</organism>
<evidence type="ECO:0000256" key="1">
    <source>
        <dbReference type="ARBA" id="ARBA00000900"/>
    </source>
</evidence>
<feature type="region of interest" description="Disordered" evidence="21">
    <location>
        <begin position="370"/>
        <end position="576"/>
    </location>
</feature>
<evidence type="ECO:0000256" key="19">
    <source>
        <dbReference type="PROSITE-ProRule" id="PRU00175"/>
    </source>
</evidence>
<keyword evidence="10" id="KW-0479">Metal-binding</keyword>
<evidence type="ECO:0000256" key="11">
    <source>
        <dbReference type="ARBA" id="ARBA00022771"/>
    </source>
</evidence>
<dbReference type="PANTHER" id="PTHR23350">
    <property type="entry name" value="PEROXISOME ASSEMBLY PROTEIN 10"/>
    <property type="match status" value="1"/>
</dbReference>
<dbReference type="HOGENOM" id="CLU_014945_0_0_1"/>
<evidence type="ECO:0000256" key="5">
    <source>
        <dbReference type="ARBA" id="ARBA00012483"/>
    </source>
</evidence>
<dbReference type="InterPro" id="IPR001841">
    <property type="entry name" value="Znf_RING"/>
</dbReference>
<keyword evidence="12" id="KW-0833">Ubl conjugation pathway</keyword>
<accession>B0D6B6</accession>
<dbReference type="GeneID" id="6075109"/>
<comment type="catalytic activity">
    <reaction evidence="1">
        <text>S-ubiquitinyl-[E2 ubiquitin-conjugating enzyme]-L-cysteine + [acceptor protein]-L-lysine = [E2 ubiquitin-conjugating enzyme]-L-cysteine + N(6)-ubiquitinyl-[acceptor protein]-L-lysine.</text>
        <dbReference type="EC" id="2.3.2.27"/>
    </reaction>
</comment>
<keyword evidence="9" id="KW-0812">Transmembrane</keyword>
<comment type="pathway">
    <text evidence="3">Protein modification; protein ubiquitination.</text>
</comment>
<dbReference type="GO" id="GO:0005778">
    <property type="term" value="C:peroxisomal membrane"/>
    <property type="evidence" value="ECO:0007669"/>
    <property type="project" value="UniProtKB-SubCell"/>
</dbReference>
<feature type="coiled-coil region" evidence="20">
    <location>
        <begin position="175"/>
        <end position="202"/>
    </location>
</feature>
<feature type="compositionally biased region" description="Polar residues" evidence="21">
    <location>
        <begin position="510"/>
        <end position="522"/>
    </location>
</feature>
<evidence type="ECO:0000256" key="14">
    <source>
        <dbReference type="ARBA" id="ARBA00022927"/>
    </source>
</evidence>
<evidence type="ECO:0000313" key="24">
    <source>
        <dbReference type="Proteomes" id="UP000001194"/>
    </source>
</evidence>
<evidence type="ECO:0000256" key="10">
    <source>
        <dbReference type="ARBA" id="ARBA00022723"/>
    </source>
</evidence>
<feature type="non-terminal residue" evidence="23">
    <location>
        <position position="905"/>
    </location>
</feature>
<evidence type="ECO:0000256" key="17">
    <source>
        <dbReference type="ARBA" id="ARBA00023140"/>
    </source>
</evidence>
<evidence type="ECO:0000256" key="9">
    <source>
        <dbReference type="ARBA" id="ARBA00022692"/>
    </source>
</evidence>
<dbReference type="PANTHER" id="PTHR23350:SF0">
    <property type="entry name" value="PEROXISOME BIOGENESIS FACTOR 10"/>
    <property type="match status" value="1"/>
</dbReference>
<name>B0D6B6_LACBS</name>
<dbReference type="SMART" id="SM00184">
    <property type="entry name" value="RING"/>
    <property type="match status" value="2"/>
</dbReference>
<evidence type="ECO:0000259" key="22">
    <source>
        <dbReference type="PROSITE" id="PS50089"/>
    </source>
</evidence>
<reference evidence="23 24" key="1">
    <citation type="journal article" date="2008" name="Nature">
        <title>The genome of Laccaria bicolor provides insights into mycorrhizal symbiosis.</title>
        <authorList>
            <person name="Martin F."/>
            <person name="Aerts A."/>
            <person name="Ahren D."/>
            <person name="Brun A."/>
            <person name="Danchin E.G.J."/>
            <person name="Duchaussoy F."/>
            <person name="Gibon J."/>
            <person name="Kohler A."/>
            <person name="Lindquist E."/>
            <person name="Pereda V."/>
            <person name="Salamov A."/>
            <person name="Shapiro H.J."/>
            <person name="Wuyts J."/>
            <person name="Blaudez D."/>
            <person name="Buee M."/>
            <person name="Brokstein P."/>
            <person name="Canbaeck B."/>
            <person name="Cohen D."/>
            <person name="Courty P.E."/>
            <person name="Coutinho P.M."/>
            <person name="Delaruelle C."/>
            <person name="Detter J.C."/>
            <person name="Deveau A."/>
            <person name="DiFazio S."/>
            <person name="Duplessis S."/>
            <person name="Fraissinet-Tachet L."/>
            <person name="Lucic E."/>
            <person name="Frey-Klett P."/>
            <person name="Fourrey C."/>
            <person name="Feussner I."/>
            <person name="Gay G."/>
            <person name="Grimwood J."/>
            <person name="Hoegger P.J."/>
            <person name="Jain P."/>
            <person name="Kilaru S."/>
            <person name="Labbe J."/>
            <person name="Lin Y.C."/>
            <person name="Legue V."/>
            <person name="Le Tacon F."/>
            <person name="Marmeisse R."/>
            <person name="Melayah D."/>
            <person name="Montanini B."/>
            <person name="Muratet M."/>
            <person name="Nehls U."/>
            <person name="Niculita-Hirzel H."/>
            <person name="Oudot-Le Secq M.P."/>
            <person name="Peter M."/>
            <person name="Quesneville H."/>
            <person name="Rajashekar B."/>
            <person name="Reich M."/>
            <person name="Rouhier N."/>
            <person name="Schmutz J."/>
            <person name="Yin T."/>
            <person name="Chalot M."/>
            <person name="Henrissat B."/>
            <person name="Kuees U."/>
            <person name="Lucas S."/>
            <person name="Van de Peer Y."/>
            <person name="Podila G.K."/>
            <person name="Polle A."/>
            <person name="Pukkila P.J."/>
            <person name="Richardson P.M."/>
            <person name="Rouze P."/>
            <person name="Sanders I.R."/>
            <person name="Stajich J.E."/>
            <person name="Tunlid A."/>
            <person name="Tuskan G."/>
            <person name="Grigoriev I.V."/>
        </authorList>
    </citation>
    <scope>NUCLEOTIDE SEQUENCE [LARGE SCALE GENOMIC DNA]</scope>
    <source>
        <strain evidence="24">S238N-H82 / ATCC MYA-4686</strain>
    </source>
</reference>
<dbReference type="GO" id="GO:0061630">
    <property type="term" value="F:ubiquitin protein ligase activity"/>
    <property type="evidence" value="ECO:0007669"/>
    <property type="project" value="UniProtKB-EC"/>
</dbReference>
<feature type="compositionally biased region" description="Polar residues" evidence="21">
    <location>
        <begin position="414"/>
        <end position="431"/>
    </location>
</feature>
<dbReference type="InterPro" id="IPR025654">
    <property type="entry name" value="PEX2/10"/>
</dbReference>
<feature type="compositionally biased region" description="Polar residues" evidence="21">
    <location>
        <begin position="374"/>
        <end position="390"/>
    </location>
</feature>
<dbReference type="PROSITE" id="PS50089">
    <property type="entry name" value="ZF_RING_2"/>
    <property type="match status" value="2"/>
</dbReference>
<dbReference type="KEGG" id="lbc:LACBIDRAFT_293756"/>
<evidence type="ECO:0000256" key="7">
    <source>
        <dbReference type="ARBA" id="ARBA00022593"/>
    </source>
</evidence>
<evidence type="ECO:0000256" key="12">
    <source>
        <dbReference type="ARBA" id="ARBA00022786"/>
    </source>
</evidence>
<feature type="region of interest" description="Disordered" evidence="21">
    <location>
        <begin position="315"/>
        <end position="357"/>
    </location>
</feature>
<feature type="compositionally biased region" description="Polar residues" evidence="21">
    <location>
        <begin position="478"/>
        <end position="488"/>
    </location>
</feature>
<feature type="domain" description="RING-type" evidence="22">
    <location>
        <begin position="10"/>
        <end position="52"/>
    </location>
</feature>
<keyword evidence="15" id="KW-1133">Transmembrane helix</keyword>
<keyword evidence="8" id="KW-0808">Transferase</keyword>
<evidence type="ECO:0000256" key="21">
    <source>
        <dbReference type="SAM" id="MobiDB-lite"/>
    </source>
</evidence>